<reference evidence="2 3" key="1">
    <citation type="submission" date="2018-06" db="EMBL/GenBank/DDBJ databases">
        <title>Spongiibacterium sp. HME9304 Genome sequencing and assembly.</title>
        <authorList>
            <person name="Kang H."/>
            <person name="Kim H."/>
            <person name="Joh K."/>
        </authorList>
    </citation>
    <scope>NUCLEOTIDE SEQUENCE [LARGE SCALE GENOMIC DNA]</scope>
    <source>
        <strain evidence="2 3">HME9304</strain>
    </source>
</reference>
<dbReference type="InterPro" id="IPR013750">
    <property type="entry name" value="GHMP_kinase_C_dom"/>
</dbReference>
<organism evidence="2 3">
    <name type="scientific">Flagellimonas maritima</name>
    <dbReference type="NCBI Taxonomy" id="1383885"/>
    <lineage>
        <taxon>Bacteria</taxon>
        <taxon>Pseudomonadati</taxon>
        <taxon>Bacteroidota</taxon>
        <taxon>Flavobacteriia</taxon>
        <taxon>Flavobacteriales</taxon>
        <taxon>Flavobacteriaceae</taxon>
        <taxon>Flagellimonas</taxon>
    </lineage>
</organism>
<accession>A0A2Z4LU28</accession>
<gene>
    <name evidence="2" type="ORF">HME9304_02419</name>
</gene>
<dbReference type="AlphaFoldDB" id="A0A2Z4LU28"/>
<dbReference type="SUPFAM" id="SSF55060">
    <property type="entry name" value="GHMP Kinase, C-terminal domain"/>
    <property type="match status" value="1"/>
</dbReference>
<evidence type="ECO:0000313" key="2">
    <source>
        <dbReference type="EMBL" id="AWX45405.1"/>
    </source>
</evidence>
<dbReference type="InterPro" id="IPR036554">
    <property type="entry name" value="GHMP_kinase_C_sf"/>
</dbReference>
<dbReference type="Gene3D" id="3.30.70.890">
    <property type="entry name" value="GHMP kinase, C-terminal domain"/>
    <property type="match status" value="1"/>
</dbReference>
<dbReference type="EC" id="2.7.1.6" evidence="2"/>
<keyword evidence="3" id="KW-1185">Reference proteome</keyword>
<name>A0A2Z4LU28_9FLAO</name>
<dbReference type="Proteomes" id="UP000248536">
    <property type="component" value="Chromosome"/>
</dbReference>
<dbReference type="Pfam" id="PF08544">
    <property type="entry name" value="GHMP_kinases_C"/>
    <property type="match status" value="1"/>
</dbReference>
<feature type="domain" description="GHMP kinase C-terminal" evidence="1">
    <location>
        <begin position="2"/>
        <end position="40"/>
    </location>
</feature>
<keyword evidence="2" id="KW-0808">Transferase</keyword>
<dbReference type="KEGG" id="spon:HME9304_02419"/>
<evidence type="ECO:0000313" key="3">
    <source>
        <dbReference type="Proteomes" id="UP000248536"/>
    </source>
</evidence>
<dbReference type="EMBL" id="CP030104">
    <property type="protein sequence ID" value="AWX45405.1"/>
    <property type="molecule type" value="Genomic_DNA"/>
</dbReference>
<keyword evidence="2" id="KW-0418">Kinase</keyword>
<sequence length="54" mass="5717">MDTAKESGALGSKIIGSCGGGFMVTMVDDENKYKVKQAFMEAGAIAVYEIEPIN</sequence>
<evidence type="ECO:0000259" key="1">
    <source>
        <dbReference type="Pfam" id="PF08544"/>
    </source>
</evidence>
<protein>
    <submittedName>
        <fullName evidence="2">Galactokinase</fullName>
        <ecNumber evidence="2">2.7.1.6</ecNumber>
    </submittedName>
</protein>
<proteinExistence type="predicted"/>
<dbReference type="GO" id="GO:0004335">
    <property type="term" value="F:galactokinase activity"/>
    <property type="evidence" value="ECO:0007669"/>
    <property type="project" value="UniProtKB-EC"/>
</dbReference>